<dbReference type="EMBL" id="CAEZYK010000107">
    <property type="protein sequence ID" value="CAB4733360.1"/>
    <property type="molecule type" value="Genomic_DNA"/>
</dbReference>
<accession>A0A6J7MMD6</accession>
<evidence type="ECO:0000313" key="1">
    <source>
        <dbReference type="EMBL" id="CAB4733360.1"/>
    </source>
</evidence>
<evidence type="ECO:0000313" key="2">
    <source>
        <dbReference type="EMBL" id="CAB4982350.1"/>
    </source>
</evidence>
<organism evidence="2">
    <name type="scientific">freshwater metagenome</name>
    <dbReference type="NCBI Taxonomy" id="449393"/>
    <lineage>
        <taxon>unclassified sequences</taxon>
        <taxon>metagenomes</taxon>
        <taxon>ecological metagenomes</taxon>
    </lineage>
</organism>
<gene>
    <name evidence="1" type="ORF">UFOPK2683_01423</name>
    <name evidence="2" type="ORF">UFOPK3897_01189</name>
</gene>
<proteinExistence type="predicted"/>
<dbReference type="AlphaFoldDB" id="A0A6J7MMD6"/>
<sequence length="200" mass="22084">MALNAFKDLANQKRIHLEEITDAEKNYRRGDFEVANGSSIECKGQPIDPSRYRQNFVEVCEITQNPLHLHGFDDLAVSLDLSDQELESVQVSNKATGTKGTFERPACISVSLTPILGSALTAYINAADGGRHIYLYRREEILAHIKASVRTGVVRGAGMSNQDTIAVFIPISEWRWERKSRAWTYSGTGSEPDAGVLGLS</sequence>
<dbReference type="EMBL" id="CAFBOF010000029">
    <property type="protein sequence ID" value="CAB4982350.1"/>
    <property type="molecule type" value="Genomic_DNA"/>
</dbReference>
<name>A0A6J7MMD6_9ZZZZ</name>
<reference evidence="2" key="1">
    <citation type="submission" date="2020-05" db="EMBL/GenBank/DDBJ databases">
        <authorList>
            <person name="Chiriac C."/>
            <person name="Salcher M."/>
            <person name="Ghai R."/>
            <person name="Kavagutti S V."/>
        </authorList>
    </citation>
    <scope>NUCLEOTIDE SEQUENCE</scope>
</reference>
<protein>
    <submittedName>
        <fullName evidence="2">Unannotated protein</fullName>
    </submittedName>
</protein>